<dbReference type="InterPro" id="IPR017937">
    <property type="entry name" value="Thioredoxin_CS"/>
</dbReference>
<dbReference type="InterPro" id="IPR013766">
    <property type="entry name" value="Thioredoxin_domain"/>
</dbReference>
<evidence type="ECO:0000259" key="2">
    <source>
        <dbReference type="PROSITE" id="PS51352"/>
    </source>
</evidence>
<dbReference type="PROSITE" id="PS51352">
    <property type="entry name" value="THIOREDOXIN_2"/>
    <property type="match status" value="1"/>
</dbReference>
<dbReference type="CDD" id="cd02947">
    <property type="entry name" value="TRX_family"/>
    <property type="match status" value="1"/>
</dbReference>
<keyword evidence="4" id="KW-1185">Reference proteome</keyword>
<evidence type="ECO:0000256" key="1">
    <source>
        <dbReference type="SAM" id="SignalP"/>
    </source>
</evidence>
<keyword evidence="1" id="KW-0732">Signal</keyword>
<dbReference type="RefSeq" id="WP_216840226.1">
    <property type="nucleotide sequence ID" value="NZ_JAFNJS010000015.1"/>
</dbReference>
<dbReference type="EMBL" id="JBHRSB010000015">
    <property type="protein sequence ID" value="MFC3003784.1"/>
    <property type="molecule type" value="Genomic_DNA"/>
</dbReference>
<sequence length="133" mass="14152">MPNLPRRPLLAALAFSWVAAAASTARAAERAPWSDAAFAAAQAAGRPLIVEVTAPWCPTCRAQAPHVAATLAEPALASALLLTVDFDTQKDALRRLGVRQQSTIIAFNGTQERGRIIGVTDATQIRDLIRRAV</sequence>
<accession>A0ABV7C3A5</accession>
<dbReference type="Pfam" id="PF00085">
    <property type="entry name" value="Thioredoxin"/>
    <property type="match status" value="1"/>
</dbReference>
<evidence type="ECO:0000313" key="3">
    <source>
        <dbReference type="EMBL" id="MFC3003784.1"/>
    </source>
</evidence>
<evidence type="ECO:0000313" key="4">
    <source>
        <dbReference type="Proteomes" id="UP001595420"/>
    </source>
</evidence>
<proteinExistence type="predicted"/>
<feature type="signal peptide" evidence="1">
    <location>
        <begin position="1"/>
        <end position="27"/>
    </location>
</feature>
<feature type="chain" id="PRO_5046594767" evidence="1">
    <location>
        <begin position="28"/>
        <end position="133"/>
    </location>
</feature>
<dbReference type="InterPro" id="IPR006311">
    <property type="entry name" value="TAT_signal"/>
</dbReference>
<organism evidence="3 4">
    <name type="scientific">Falsiroseomonas tokyonensis</name>
    <dbReference type="NCBI Taxonomy" id="430521"/>
    <lineage>
        <taxon>Bacteria</taxon>
        <taxon>Pseudomonadati</taxon>
        <taxon>Pseudomonadota</taxon>
        <taxon>Alphaproteobacteria</taxon>
        <taxon>Acetobacterales</taxon>
        <taxon>Roseomonadaceae</taxon>
        <taxon>Falsiroseomonas</taxon>
    </lineage>
</organism>
<name>A0ABV7C3A5_9PROT</name>
<dbReference type="PROSITE" id="PS00194">
    <property type="entry name" value="THIOREDOXIN_1"/>
    <property type="match status" value="1"/>
</dbReference>
<comment type="caution">
    <text evidence="3">The sequence shown here is derived from an EMBL/GenBank/DDBJ whole genome shotgun (WGS) entry which is preliminary data.</text>
</comment>
<gene>
    <name evidence="3" type="ORF">ACFOD3_28075</name>
</gene>
<protein>
    <submittedName>
        <fullName evidence="3">Thioredoxin family protein</fullName>
    </submittedName>
</protein>
<feature type="domain" description="Thioredoxin" evidence="2">
    <location>
        <begin position="19"/>
        <end position="133"/>
    </location>
</feature>
<dbReference type="PROSITE" id="PS51318">
    <property type="entry name" value="TAT"/>
    <property type="match status" value="1"/>
</dbReference>
<reference evidence="4" key="1">
    <citation type="journal article" date="2019" name="Int. J. Syst. Evol. Microbiol.">
        <title>The Global Catalogue of Microorganisms (GCM) 10K type strain sequencing project: providing services to taxonomists for standard genome sequencing and annotation.</title>
        <authorList>
            <consortium name="The Broad Institute Genomics Platform"/>
            <consortium name="The Broad Institute Genome Sequencing Center for Infectious Disease"/>
            <person name="Wu L."/>
            <person name="Ma J."/>
        </authorList>
    </citation>
    <scope>NUCLEOTIDE SEQUENCE [LARGE SCALE GENOMIC DNA]</scope>
    <source>
        <strain evidence="4">CGMCC 1.16855</strain>
    </source>
</reference>
<dbReference type="Proteomes" id="UP001595420">
    <property type="component" value="Unassembled WGS sequence"/>
</dbReference>